<dbReference type="GO" id="GO:0005576">
    <property type="term" value="C:extracellular region"/>
    <property type="evidence" value="ECO:0007669"/>
    <property type="project" value="UniProtKB-SubCell"/>
</dbReference>
<dbReference type="EC" id="2.4.2.31" evidence="10"/>
<keyword evidence="10" id="KW-0520">NAD</keyword>
<organism evidence="12 13">
    <name type="scientific">Adineta ricciae</name>
    <name type="common">Rotifer</name>
    <dbReference type="NCBI Taxonomy" id="249248"/>
    <lineage>
        <taxon>Eukaryota</taxon>
        <taxon>Metazoa</taxon>
        <taxon>Spiralia</taxon>
        <taxon>Gnathifera</taxon>
        <taxon>Rotifera</taxon>
        <taxon>Eurotatoria</taxon>
        <taxon>Bdelloidea</taxon>
        <taxon>Adinetida</taxon>
        <taxon>Adinetidae</taxon>
        <taxon>Adineta</taxon>
    </lineage>
</organism>
<evidence type="ECO:0000256" key="9">
    <source>
        <dbReference type="ARBA" id="ARBA00047597"/>
    </source>
</evidence>
<evidence type="ECO:0000256" key="10">
    <source>
        <dbReference type="RuleBase" id="RU361228"/>
    </source>
</evidence>
<dbReference type="Gene3D" id="3.90.176.10">
    <property type="entry name" value="Toxin ADP-ribosyltransferase, Chain A, domain 1"/>
    <property type="match status" value="1"/>
</dbReference>
<dbReference type="EMBL" id="CAJNOJ010000294">
    <property type="protein sequence ID" value="CAF1376701.1"/>
    <property type="molecule type" value="Genomic_DNA"/>
</dbReference>
<evidence type="ECO:0000313" key="12">
    <source>
        <dbReference type="EMBL" id="CAF1376701.1"/>
    </source>
</evidence>
<evidence type="ECO:0000256" key="2">
    <source>
        <dbReference type="ARBA" id="ARBA00009558"/>
    </source>
</evidence>
<dbReference type="GO" id="GO:0090729">
    <property type="term" value="F:toxin activity"/>
    <property type="evidence" value="ECO:0007669"/>
    <property type="project" value="UniProtKB-KW"/>
</dbReference>
<gene>
    <name evidence="12" type="ORF">EDS130_LOCUS34689</name>
</gene>
<evidence type="ECO:0000313" key="13">
    <source>
        <dbReference type="Proteomes" id="UP000663852"/>
    </source>
</evidence>
<protein>
    <recommendedName>
        <fullName evidence="10">NAD(P)(+)--arginine ADP-ribosyltransferase</fullName>
        <ecNumber evidence="10">2.4.2.31</ecNumber>
    </recommendedName>
    <alternativeName>
        <fullName evidence="10">Mono(ADP-ribosyl)transferase</fullName>
    </alternativeName>
</protein>
<keyword evidence="8" id="KW-0843">Virulence</keyword>
<name>A0A815JHC5_ADIRI</name>
<dbReference type="Pfam" id="PF01129">
    <property type="entry name" value="ART"/>
    <property type="match status" value="1"/>
</dbReference>
<comment type="catalytic activity">
    <reaction evidence="9 10">
        <text>L-arginyl-[protein] + NAD(+) = N(omega)-(ADP-D-ribosyl)-L-arginyl-[protein] + nicotinamide + H(+)</text>
        <dbReference type="Rhea" id="RHEA:19149"/>
        <dbReference type="Rhea" id="RHEA-COMP:10532"/>
        <dbReference type="Rhea" id="RHEA-COMP:15087"/>
        <dbReference type="ChEBI" id="CHEBI:15378"/>
        <dbReference type="ChEBI" id="CHEBI:17154"/>
        <dbReference type="ChEBI" id="CHEBI:29965"/>
        <dbReference type="ChEBI" id="CHEBI:57540"/>
        <dbReference type="ChEBI" id="CHEBI:142554"/>
        <dbReference type="EC" id="2.4.2.31"/>
    </reaction>
</comment>
<dbReference type="PANTHER" id="PTHR10339:SF25">
    <property type="entry name" value="SECRETED EXOENZYME S"/>
    <property type="match status" value="1"/>
</dbReference>
<comment type="caution">
    <text evidence="12">The sequence shown here is derived from an EMBL/GenBank/DDBJ whole genome shotgun (WGS) entry which is preliminary data.</text>
</comment>
<dbReference type="PROSITE" id="PS51996">
    <property type="entry name" value="TR_MART"/>
    <property type="match status" value="1"/>
</dbReference>
<evidence type="ECO:0000256" key="7">
    <source>
        <dbReference type="ARBA" id="ARBA00022695"/>
    </source>
</evidence>
<dbReference type="InterPro" id="IPR004170">
    <property type="entry name" value="WWE_dom"/>
</dbReference>
<dbReference type="Proteomes" id="UP000663852">
    <property type="component" value="Unassembled WGS sequence"/>
</dbReference>
<keyword evidence="4" id="KW-0800">Toxin</keyword>
<evidence type="ECO:0000256" key="8">
    <source>
        <dbReference type="ARBA" id="ARBA00023026"/>
    </source>
</evidence>
<comment type="subcellular location">
    <subcellularLocation>
        <location evidence="1">Secreted</location>
    </subcellularLocation>
</comment>
<keyword evidence="6 10" id="KW-0808">Transferase</keyword>
<dbReference type="InterPro" id="IPR050999">
    <property type="entry name" value="ADP-ribosyltransferase_ARG"/>
</dbReference>
<dbReference type="InterPro" id="IPR000768">
    <property type="entry name" value="ART"/>
</dbReference>
<reference evidence="12" key="1">
    <citation type="submission" date="2021-02" db="EMBL/GenBank/DDBJ databases">
        <authorList>
            <person name="Nowell W R."/>
        </authorList>
    </citation>
    <scope>NUCLEOTIDE SEQUENCE</scope>
</reference>
<evidence type="ECO:0000256" key="1">
    <source>
        <dbReference type="ARBA" id="ARBA00004613"/>
    </source>
</evidence>
<dbReference type="GO" id="GO:0003950">
    <property type="term" value="F:NAD+ poly-ADP-ribosyltransferase activity"/>
    <property type="evidence" value="ECO:0007669"/>
    <property type="project" value="TreeGrafter"/>
</dbReference>
<keyword evidence="3" id="KW-0964">Secreted</keyword>
<evidence type="ECO:0000259" key="11">
    <source>
        <dbReference type="PROSITE" id="PS50918"/>
    </source>
</evidence>
<keyword evidence="7" id="KW-0548">Nucleotidyltransferase</keyword>
<dbReference type="GO" id="GO:0016779">
    <property type="term" value="F:nucleotidyltransferase activity"/>
    <property type="evidence" value="ECO:0007669"/>
    <property type="project" value="UniProtKB-KW"/>
</dbReference>
<sequence length="392" mass="45382">MAHAASSHVPLQRWRRTEWLYKSNTDPWSSEAAQWSCYSDVEAAMIEEAFQKKASEALLDSYHVDFKHFVQISNDDFNKQRPVKRLHGRENEVRLREGRFFSSIISPATAFVESTNVSNFNDMVRNHFNCKSFMDCYRTNGCFWIERAVEGLVIEGKKMGRQQEAEWMAQQLLNVKGESEEKALAVCVRLYTMETFLYKKINEFLRLLGEDAHIDFVRSKVPTFGPFIHLFHSLLGRNKEKLTVYRGANLSNQLIEQFKRSIGKKQWLFPAFTSTSRSVSLAEQFGNVLFEIDINYLGTDISEYSFYPEEEEVLLRNGFWFQIDSCSFDAKKAKWIIHLSEGLVVRVVDAIRPTNKTVTHKNSSVNALDASISRTNLAFGTEIIFSMHEDKR</sequence>
<dbReference type="PROSITE" id="PS50918">
    <property type="entry name" value="WWE"/>
    <property type="match status" value="1"/>
</dbReference>
<dbReference type="PANTHER" id="PTHR10339">
    <property type="entry name" value="ADP-RIBOSYLTRANSFERASE"/>
    <property type="match status" value="1"/>
</dbReference>
<dbReference type="AlphaFoldDB" id="A0A815JHC5"/>
<evidence type="ECO:0000256" key="4">
    <source>
        <dbReference type="ARBA" id="ARBA00022656"/>
    </source>
</evidence>
<comment type="similarity">
    <text evidence="2 10">Belongs to the Arg-specific ADP-ribosyltransferase family.</text>
</comment>
<dbReference type="GO" id="GO:0106274">
    <property type="term" value="F:NAD+-protein-arginine ADP-ribosyltransferase activity"/>
    <property type="evidence" value="ECO:0007669"/>
    <property type="project" value="UniProtKB-EC"/>
</dbReference>
<evidence type="ECO:0000256" key="5">
    <source>
        <dbReference type="ARBA" id="ARBA00022676"/>
    </source>
</evidence>
<dbReference type="SUPFAM" id="SSF56399">
    <property type="entry name" value="ADP-ribosylation"/>
    <property type="match status" value="1"/>
</dbReference>
<proteinExistence type="inferred from homology"/>
<dbReference type="Pfam" id="PF02825">
    <property type="entry name" value="WWE"/>
    <property type="match status" value="1"/>
</dbReference>
<accession>A0A815JHC5</accession>
<feature type="domain" description="WWE" evidence="11">
    <location>
        <begin position="2"/>
        <end position="85"/>
    </location>
</feature>
<keyword evidence="5 10" id="KW-0328">Glycosyltransferase</keyword>
<dbReference type="InterPro" id="IPR037197">
    <property type="entry name" value="WWE_dom_sf"/>
</dbReference>
<evidence type="ECO:0000256" key="3">
    <source>
        <dbReference type="ARBA" id="ARBA00022525"/>
    </source>
</evidence>
<keyword evidence="10" id="KW-0521">NADP</keyword>
<dbReference type="SUPFAM" id="SSF117839">
    <property type="entry name" value="WWE domain"/>
    <property type="match status" value="1"/>
</dbReference>
<dbReference type="OrthoDB" id="423533at2759"/>
<evidence type="ECO:0000256" key="6">
    <source>
        <dbReference type="ARBA" id="ARBA00022679"/>
    </source>
</evidence>
<dbReference type="Gene3D" id="3.30.720.50">
    <property type="match status" value="1"/>
</dbReference>